<keyword evidence="1" id="KW-1133">Transmembrane helix</keyword>
<evidence type="ECO:0000313" key="2">
    <source>
        <dbReference type="EMBL" id="MBE8727496.1"/>
    </source>
</evidence>
<evidence type="ECO:0000256" key="1">
    <source>
        <dbReference type="SAM" id="Phobius"/>
    </source>
</evidence>
<sequence length="69" mass="7685">MPPALAGGCNVILIYMALAKFLFWAKANLVCSYYNYIQLKLDVIQKSFAGSLSLTKQRIKLCASPTLRD</sequence>
<keyword evidence="1" id="KW-0812">Transmembrane</keyword>
<dbReference type="EMBL" id="PRDM01000005">
    <property type="protein sequence ID" value="MBE8727496.1"/>
    <property type="molecule type" value="Genomic_DNA"/>
</dbReference>
<name>A0ABR9TQ49_9FLAO</name>
<proteinExistence type="predicted"/>
<comment type="caution">
    <text evidence="2">The sequence shown here is derived from an EMBL/GenBank/DDBJ whole genome shotgun (WGS) entry which is preliminary data.</text>
</comment>
<organism evidence="2 3">
    <name type="scientific">Flavobacterium hungaricum</name>
    <dbReference type="NCBI Taxonomy" id="2082725"/>
    <lineage>
        <taxon>Bacteria</taxon>
        <taxon>Pseudomonadati</taxon>
        <taxon>Bacteroidota</taxon>
        <taxon>Flavobacteriia</taxon>
        <taxon>Flavobacteriales</taxon>
        <taxon>Flavobacteriaceae</taxon>
        <taxon>Flavobacterium</taxon>
    </lineage>
</organism>
<gene>
    <name evidence="2" type="ORF">C4F50_21485</name>
</gene>
<evidence type="ECO:0000313" key="3">
    <source>
        <dbReference type="Proteomes" id="UP000640614"/>
    </source>
</evidence>
<feature type="transmembrane region" description="Helical" evidence="1">
    <location>
        <begin position="12"/>
        <end position="36"/>
    </location>
</feature>
<keyword evidence="1" id="KW-0472">Membrane</keyword>
<protein>
    <recommendedName>
        <fullName evidence="4">Secreted protein</fullName>
    </recommendedName>
</protein>
<evidence type="ECO:0008006" key="4">
    <source>
        <dbReference type="Google" id="ProtNLM"/>
    </source>
</evidence>
<keyword evidence="3" id="KW-1185">Reference proteome</keyword>
<dbReference type="Proteomes" id="UP000640614">
    <property type="component" value="Unassembled WGS sequence"/>
</dbReference>
<reference evidence="2 3" key="1">
    <citation type="submission" date="2018-07" db="EMBL/GenBank/DDBJ databases">
        <title>Genome assembly of strain KB82.</title>
        <authorList>
            <person name="Kukolya J."/>
            <person name="Horvath B."/>
            <person name="Nagy I."/>
            <person name="Toth A."/>
        </authorList>
    </citation>
    <scope>NUCLEOTIDE SEQUENCE [LARGE SCALE GENOMIC DNA]</scope>
    <source>
        <strain evidence="2 3">Kb82</strain>
    </source>
</reference>
<accession>A0ABR9TQ49</accession>